<dbReference type="PANTHER" id="PTHR31985">
    <property type="entry name" value="ETHYLENE-RESPONSIVE TRANSCRIPTION FACTOR ERF042-RELATED"/>
    <property type="match status" value="1"/>
</dbReference>
<evidence type="ECO:0000256" key="6">
    <source>
        <dbReference type="ARBA" id="ARBA00023242"/>
    </source>
</evidence>
<feature type="domain" description="AP2/ERF" evidence="8">
    <location>
        <begin position="1"/>
        <end position="23"/>
    </location>
</feature>
<evidence type="ECO:0000256" key="3">
    <source>
        <dbReference type="ARBA" id="ARBA00023125"/>
    </source>
</evidence>
<comment type="caution">
    <text evidence="9">The sequence shown here is derived from an EMBL/GenBank/DDBJ whole genome shotgun (WGS) entry which is preliminary data.</text>
</comment>
<evidence type="ECO:0000259" key="8">
    <source>
        <dbReference type="PROSITE" id="PS51032"/>
    </source>
</evidence>
<dbReference type="PANTHER" id="PTHR31985:SF242">
    <property type="entry name" value="OS02G0676800 PROTEIN"/>
    <property type="match status" value="1"/>
</dbReference>
<dbReference type="GO" id="GO:0003677">
    <property type="term" value="F:DNA binding"/>
    <property type="evidence" value="ECO:0007669"/>
    <property type="project" value="UniProtKB-KW"/>
</dbReference>
<reference evidence="9" key="1">
    <citation type="submission" date="2021-01" db="EMBL/GenBank/DDBJ databases">
        <title>Adiantum capillus-veneris genome.</title>
        <authorList>
            <person name="Fang Y."/>
            <person name="Liao Q."/>
        </authorList>
    </citation>
    <scope>NUCLEOTIDE SEQUENCE</scope>
    <source>
        <strain evidence="9">H3</strain>
        <tissue evidence="9">Leaf</tissue>
    </source>
</reference>
<keyword evidence="10" id="KW-1185">Reference proteome</keyword>
<evidence type="ECO:0000256" key="5">
    <source>
        <dbReference type="ARBA" id="ARBA00023163"/>
    </source>
</evidence>
<dbReference type="GO" id="GO:0005634">
    <property type="term" value="C:nucleus"/>
    <property type="evidence" value="ECO:0007669"/>
    <property type="project" value="UniProtKB-SubCell"/>
</dbReference>
<keyword evidence="6" id="KW-0539">Nucleus</keyword>
<comment type="similarity">
    <text evidence="7">Belongs to the AP2/ERF transcription factor family. ERF subfamily.</text>
</comment>
<dbReference type="InterPro" id="IPR051032">
    <property type="entry name" value="AP2/ERF_TF_ERF_subfamily"/>
</dbReference>
<sequence length="235" mass="24816">MAARAYDVAALSLKGPSAHLNFPDLAASLPRPVSLSPRDIQTAAAAAAAAWSTVPDPASVSPSPFLQHPVSLPTNIPAPSFLIPHCVPQAELPSSLPECSTRSLLYTHYLPTPATSTSASLRTSEWASSPFCIQDVSGRFSAMRIAESREVSNDGGTILGGEKEMGCSGAAEATAGDRSLSFTARDAAAAAAMAGSEEHHPYILAEMAEAMLLPQRVCQPVEEQEELHHVWLWDD</sequence>
<keyword evidence="2" id="KW-0805">Transcription regulation</keyword>
<evidence type="ECO:0000256" key="1">
    <source>
        <dbReference type="ARBA" id="ARBA00004123"/>
    </source>
</evidence>
<dbReference type="InterPro" id="IPR001471">
    <property type="entry name" value="AP2/ERF_dom"/>
</dbReference>
<dbReference type="Gene3D" id="3.30.730.10">
    <property type="entry name" value="AP2/ERF domain"/>
    <property type="match status" value="1"/>
</dbReference>
<organism evidence="9 10">
    <name type="scientific">Adiantum capillus-veneris</name>
    <name type="common">Maidenhair fern</name>
    <dbReference type="NCBI Taxonomy" id="13818"/>
    <lineage>
        <taxon>Eukaryota</taxon>
        <taxon>Viridiplantae</taxon>
        <taxon>Streptophyta</taxon>
        <taxon>Embryophyta</taxon>
        <taxon>Tracheophyta</taxon>
        <taxon>Polypodiopsida</taxon>
        <taxon>Polypodiidae</taxon>
        <taxon>Polypodiales</taxon>
        <taxon>Pteridineae</taxon>
        <taxon>Pteridaceae</taxon>
        <taxon>Vittarioideae</taxon>
        <taxon>Adiantum</taxon>
    </lineage>
</organism>
<gene>
    <name evidence="9" type="ORF">GOP47_0003525</name>
</gene>
<protein>
    <recommendedName>
        <fullName evidence="8">AP2/ERF domain-containing protein</fullName>
    </recommendedName>
</protein>
<dbReference type="EMBL" id="JABFUD020000002">
    <property type="protein sequence ID" value="KAI5083782.1"/>
    <property type="molecule type" value="Genomic_DNA"/>
</dbReference>
<evidence type="ECO:0000256" key="2">
    <source>
        <dbReference type="ARBA" id="ARBA00023015"/>
    </source>
</evidence>
<dbReference type="GO" id="GO:0003700">
    <property type="term" value="F:DNA-binding transcription factor activity"/>
    <property type="evidence" value="ECO:0007669"/>
    <property type="project" value="InterPro"/>
</dbReference>
<keyword evidence="5" id="KW-0804">Transcription</keyword>
<proteinExistence type="inferred from homology"/>
<accession>A0A9D4ZSD6</accession>
<keyword evidence="3" id="KW-0238">DNA-binding</keyword>
<evidence type="ECO:0000313" key="9">
    <source>
        <dbReference type="EMBL" id="KAI5083782.1"/>
    </source>
</evidence>
<evidence type="ECO:0000256" key="4">
    <source>
        <dbReference type="ARBA" id="ARBA00023159"/>
    </source>
</evidence>
<evidence type="ECO:0000313" key="10">
    <source>
        <dbReference type="Proteomes" id="UP000886520"/>
    </source>
</evidence>
<dbReference type="InterPro" id="IPR036955">
    <property type="entry name" value="AP2/ERF_dom_sf"/>
</dbReference>
<evidence type="ECO:0000256" key="7">
    <source>
        <dbReference type="ARBA" id="ARBA00024343"/>
    </source>
</evidence>
<dbReference type="Proteomes" id="UP000886520">
    <property type="component" value="Chromosome 3"/>
</dbReference>
<dbReference type="OrthoDB" id="1932364at2759"/>
<keyword evidence="4" id="KW-0010">Activator</keyword>
<dbReference type="PROSITE" id="PS51032">
    <property type="entry name" value="AP2_ERF"/>
    <property type="match status" value="1"/>
</dbReference>
<name>A0A9D4ZSD6_ADICA</name>
<comment type="subcellular location">
    <subcellularLocation>
        <location evidence="1">Nucleus</location>
    </subcellularLocation>
</comment>
<dbReference type="AlphaFoldDB" id="A0A9D4ZSD6"/>